<keyword evidence="3" id="KW-1185">Reference proteome</keyword>
<proteinExistence type="predicted"/>
<organism evidence="2 3">
    <name type="scientific">Diabrotica virgifera virgifera</name>
    <name type="common">western corn rootworm</name>
    <dbReference type="NCBI Taxonomy" id="50390"/>
    <lineage>
        <taxon>Eukaryota</taxon>
        <taxon>Metazoa</taxon>
        <taxon>Ecdysozoa</taxon>
        <taxon>Arthropoda</taxon>
        <taxon>Hexapoda</taxon>
        <taxon>Insecta</taxon>
        <taxon>Pterygota</taxon>
        <taxon>Neoptera</taxon>
        <taxon>Endopterygota</taxon>
        <taxon>Coleoptera</taxon>
        <taxon>Polyphaga</taxon>
        <taxon>Cucujiformia</taxon>
        <taxon>Chrysomeloidea</taxon>
        <taxon>Chrysomelidae</taxon>
        <taxon>Galerucinae</taxon>
        <taxon>Diabroticina</taxon>
        <taxon>Diabroticites</taxon>
        <taxon>Diabrotica</taxon>
    </lineage>
</organism>
<reference evidence="2" key="1">
    <citation type="submission" date="2025-05" db="UniProtKB">
        <authorList>
            <consortium name="EnsemblMetazoa"/>
        </authorList>
    </citation>
    <scope>IDENTIFICATION</scope>
</reference>
<dbReference type="EnsemblMetazoa" id="XM_050657876.1">
    <property type="protein sequence ID" value="XP_050513833.1"/>
    <property type="gene ID" value="LOC126889526"/>
</dbReference>
<dbReference type="PANTHER" id="PTHR10773:SF19">
    <property type="match status" value="1"/>
</dbReference>
<feature type="compositionally biased region" description="Acidic residues" evidence="1">
    <location>
        <begin position="170"/>
        <end position="186"/>
    </location>
</feature>
<feature type="compositionally biased region" description="Basic and acidic residues" evidence="1">
    <location>
        <begin position="268"/>
        <end position="285"/>
    </location>
</feature>
<sequence length="869" mass="101867">MQATRSHRILSMVLNRKENNNQQPSSSTKQVSETAVFTEFSEVYKVSATDGTLIPIEGDFRDTTDWHDTENISILLSNVQQQIFQDEVLCKDTHEHLVETDKVTENTNLDTYLKQTHLLEIGNLHLNPGSSITSEESNQNYDYILEEDPDFSDKTANNEEKTDCARSSDEDSNQNDDDYILEEDPDFSDKTANNEEKTDSASSSDEDINQNDEDYILEEDPDFSDKTANNEEKTDSARSSDEDINQNDDDYILEEDPDFSDKTANNEGKTDSARSADEDKLNKEIRVRRRKRKADVENWNRRATKSRRMHGVEYAGFQRNKDRKISYGIKRPERKIRDRCVSLACTKSKKHFCGSFSEEERNLMFRTFWGKMDWQEKKAYITGNIEYTKTKRSSKGEEPSRRSGTYYYYLRNKTNEKKRVCKKMFLNTFDLKEDMVHDWFKKTEYGLICIREENSNTSADQRRSNNFNKGKRNCLVDWFNMLPKMASHYCRKDTKKKYLETIFQTKAQLYREYLKHCDNNSLEKLSYAIFDQIFCDLNLSLYQPKKDWCDTCSAFEVKNIDQFAYASHLERKNLAREEKAKDKEDAINHKNYTFTMDLQAVKSCPVLNASAIYYKKKLTVHNFTMYNLKNHEASNYWWDETEGDLCASTFTSIIIHHIEENCNDRKLPVILWSDGCCYQNRNSTLSNALLNLSIKSGQIIIQKYLEKGHTQMECDSVHHLIEMKLKNRKIFLPHDYITCTEEARIKPAPFKAQMLTHTFFKNYASCELAYRSIRPGKMKNDPTVTDLRVLMYDPEKKQILFKTNFKDDFKPLPVRTVNPKGLEMSSYPNLHNQRLSIKSDKYTHLQDLKVLLPTDCHMFYNNLPKDNKI</sequence>
<feature type="compositionally biased region" description="Acidic residues" evidence="1">
    <location>
        <begin position="204"/>
        <end position="222"/>
    </location>
</feature>
<feature type="compositionally biased region" description="Basic and acidic residues" evidence="1">
    <location>
        <begin position="187"/>
        <end position="199"/>
    </location>
</feature>
<evidence type="ECO:0000313" key="2">
    <source>
        <dbReference type="EnsemblMetazoa" id="XP_050513833.1"/>
    </source>
</evidence>
<protein>
    <submittedName>
        <fullName evidence="2">Uncharacterized protein</fullName>
    </submittedName>
</protein>
<name>A0ABM5KUG6_DIAVI</name>
<feature type="compositionally biased region" description="Acidic residues" evidence="1">
    <location>
        <begin position="242"/>
        <end position="258"/>
    </location>
</feature>
<feature type="compositionally biased region" description="Basic and acidic residues" evidence="1">
    <location>
        <begin position="151"/>
        <end position="169"/>
    </location>
</feature>
<feature type="compositionally biased region" description="Basic and acidic residues" evidence="1">
    <location>
        <begin position="223"/>
        <end position="241"/>
    </location>
</feature>
<dbReference type="PANTHER" id="PTHR10773">
    <property type="entry name" value="DNA-DIRECTED RNA POLYMERASES I, II, AND III SUBUNIT RPABC2"/>
    <property type="match status" value="1"/>
</dbReference>
<evidence type="ECO:0000313" key="3">
    <source>
        <dbReference type="Proteomes" id="UP001652700"/>
    </source>
</evidence>
<dbReference type="Proteomes" id="UP001652700">
    <property type="component" value="Unplaced"/>
</dbReference>
<feature type="region of interest" description="Disordered" evidence="1">
    <location>
        <begin position="149"/>
        <end position="289"/>
    </location>
</feature>
<accession>A0ABM5KUG6</accession>
<dbReference type="GeneID" id="126889526"/>
<dbReference type="RefSeq" id="XP_050513833.1">
    <property type="nucleotide sequence ID" value="XM_050657876.1"/>
</dbReference>
<evidence type="ECO:0000256" key="1">
    <source>
        <dbReference type="SAM" id="MobiDB-lite"/>
    </source>
</evidence>